<evidence type="ECO:0000313" key="2">
    <source>
        <dbReference type="Proteomes" id="UP000054018"/>
    </source>
</evidence>
<keyword evidence="2" id="KW-1185">Reference proteome</keyword>
<gene>
    <name evidence="1" type="ORF">PISMIDRAFT_14068</name>
</gene>
<proteinExistence type="predicted"/>
<dbReference type="AlphaFoldDB" id="A0A0C9ZG37"/>
<protein>
    <submittedName>
        <fullName evidence="1">Uncharacterized protein</fullName>
    </submittedName>
</protein>
<evidence type="ECO:0000313" key="1">
    <source>
        <dbReference type="EMBL" id="KIK18913.1"/>
    </source>
</evidence>
<dbReference type="Proteomes" id="UP000054018">
    <property type="component" value="Unassembled WGS sequence"/>
</dbReference>
<reference evidence="1 2" key="1">
    <citation type="submission" date="2014-04" db="EMBL/GenBank/DDBJ databases">
        <authorList>
            <consortium name="DOE Joint Genome Institute"/>
            <person name="Kuo A."/>
            <person name="Kohler A."/>
            <person name="Costa M.D."/>
            <person name="Nagy L.G."/>
            <person name="Floudas D."/>
            <person name="Copeland A."/>
            <person name="Barry K.W."/>
            <person name="Cichocki N."/>
            <person name="Veneault-Fourrey C."/>
            <person name="LaButti K."/>
            <person name="Lindquist E.A."/>
            <person name="Lipzen A."/>
            <person name="Lundell T."/>
            <person name="Morin E."/>
            <person name="Murat C."/>
            <person name="Sun H."/>
            <person name="Tunlid A."/>
            <person name="Henrissat B."/>
            <person name="Grigoriev I.V."/>
            <person name="Hibbett D.S."/>
            <person name="Martin F."/>
            <person name="Nordberg H.P."/>
            <person name="Cantor M.N."/>
            <person name="Hua S.X."/>
        </authorList>
    </citation>
    <scope>NUCLEOTIDE SEQUENCE [LARGE SCALE GENOMIC DNA]</scope>
    <source>
        <strain evidence="1 2">441</strain>
    </source>
</reference>
<dbReference type="HOGENOM" id="CLU_2251108_0_0_1"/>
<dbReference type="EMBL" id="KN833795">
    <property type="protein sequence ID" value="KIK18913.1"/>
    <property type="molecule type" value="Genomic_DNA"/>
</dbReference>
<accession>A0A0C9ZG37</accession>
<name>A0A0C9ZG37_9AGAM</name>
<reference evidence="2" key="2">
    <citation type="submission" date="2015-01" db="EMBL/GenBank/DDBJ databases">
        <title>Evolutionary Origins and Diversification of the Mycorrhizal Mutualists.</title>
        <authorList>
            <consortium name="DOE Joint Genome Institute"/>
            <consortium name="Mycorrhizal Genomics Consortium"/>
            <person name="Kohler A."/>
            <person name="Kuo A."/>
            <person name="Nagy L.G."/>
            <person name="Floudas D."/>
            <person name="Copeland A."/>
            <person name="Barry K.W."/>
            <person name="Cichocki N."/>
            <person name="Veneault-Fourrey C."/>
            <person name="LaButti K."/>
            <person name="Lindquist E.A."/>
            <person name="Lipzen A."/>
            <person name="Lundell T."/>
            <person name="Morin E."/>
            <person name="Murat C."/>
            <person name="Riley R."/>
            <person name="Ohm R."/>
            <person name="Sun H."/>
            <person name="Tunlid A."/>
            <person name="Henrissat B."/>
            <person name="Grigoriev I.V."/>
            <person name="Hibbett D.S."/>
            <person name="Martin F."/>
        </authorList>
    </citation>
    <scope>NUCLEOTIDE SEQUENCE [LARGE SCALE GENOMIC DNA]</scope>
    <source>
        <strain evidence="2">441</strain>
    </source>
</reference>
<organism evidence="1 2">
    <name type="scientific">Pisolithus microcarpus 441</name>
    <dbReference type="NCBI Taxonomy" id="765257"/>
    <lineage>
        <taxon>Eukaryota</taxon>
        <taxon>Fungi</taxon>
        <taxon>Dikarya</taxon>
        <taxon>Basidiomycota</taxon>
        <taxon>Agaricomycotina</taxon>
        <taxon>Agaricomycetes</taxon>
        <taxon>Agaricomycetidae</taxon>
        <taxon>Boletales</taxon>
        <taxon>Sclerodermatineae</taxon>
        <taxon>Pisolithaceae</taxon>
        <taxon>Pisolithus</taxon>
    </lineage>
</organism>
<sequence>MCSIRLLLAVPGLPQGSRPGGAQVDQNGVISFPPFFSTSARRAIYPPSVSCVKRRTDGRNNHLRLQIKVNFALYRRQLSPLPGVLRRVPLSHFFQVIKSEDKDF</sequence>